<dbReference type="RefSeq" id="YP_001956870.1">
    <property type="nucleotide sequence ID" value="NC_010821.1"/>
</dbReference>
<dbReference type="EMBL" id="EU197055">
    <property type="protein sequence ID" value="ABY62976.1"/>
    <property type="molecule type" value="Genomic_DNA"/>
</dbReference>
<organismHost>
    <name type="scientific">Pseudomonas chlororaphis</name>
    <dbReference type="NCBI Taxonomy" id="587753"/>
</organismHost>
<dbReference type="OrthoDB" id="35796at10239"/>
<reference evidence="1 2" key="1">
    <citation type="journal article" date="2008" name="Virology">
        <title>Characterization of Pseudomonas chlororaphis myovirus 201varphi2-1 via genomic sequencing, mass spectrometry, and electron microscopy.</title>
        <authorList>
            <person name="Thomas J.A."/>
            <person name="Rolando M.R."/>
            <person name="Carroll C.A."/>
            <person name="Shen P.S."/>
            <person name="Belnap D.M."/>
            <person name="Weintraub S.T."/>
            <person name="Serwer P."/>
            <person name="Hardies S.C."/>
        </authorList>
    </citation>
    <scope>NUCLEOTIDE SEQUENCE</scope>
</reference>
<name>B3FJ09_BP201</name>
<protein>
    <submittedName>
        <fullName evidence="1">Virion structural protein</fullName>
    </submittedName>
</protein>
<dbReference type="Proteomes" id="UP000002421">
    <property type="component" value="Segment"/>
</dbReference>
<evidence type="ECO:0000313" key="2">
    <source>
        <dbReference type="Proteomes" id="UP000002421"/>
    </source>
</evidence>
<sequence length="145" mass="15880">MRIGFEIARFLKDVRAQDGADRTVRATMVANALGYFYPVDPALSAIDNAEAHMSAARKVISQINENISLDTKLCLELFKQVMFIRLELINGPTDSSIIEAAMRSHTASLHQTSAETVAVTALVTNLEFARAQNGIRQVLSSVVTE</sequence>
<evidence type="ECO:0000313" key="1">
    <source>
        <dbReference type="EMBL" id="ABY62976.1"/>
    </source>
</evidence>
<dbReference type="KEGG" id="vg:6372634"/>
<dbReference type="Pfam" id="PF25615">
    <property type="entry name" value="PhiKZ_gp85"/>
    <property type="match status" value="1"/>
</dbReference>
<accession>B3FJ09</accession>
<keyword evidence="2" id="KW-1185">Reference proteome</keyword>
<dbReference type="InterPro" id="IPR058016">
    <property type="entry name" value="Gp85"/>
</dbReference>
<organism evidence="1 2">
    <name type="scientific">Pseudomonas phage 201phi2-1</name>
    <name type="common">Pseudomonas chlororaphis phage 201phi2-1</name>
    <dbReference type="NCBI Taxonomy" id="198110"/>
    <lineage>
        <taxon>Viruses</taxon>
        <taxon>Duplodnaviria</taxon>
        <taxon>Heunggongvirae</taxon>
        <taxon>Uroviricota</taxon>
        <taxon>Caudoviricetes</taxon>
        <taxon>Chimalliviridae</taxon>
        <taxon>Serwervirus</taxon>
        <taxon>Serwervirus 201phi21</taxon>
    </lineage>
</organism>
<gene>
    <name evidence="1" type="ORF">201phi2-1p146</name>
</gene>
<proteinExistence type="predicted"/>